<evidence type="ECO:0000313" key="3">
    <source>
        <dbReference type="Proteomes" id="UP001157974"/>
    </source>
</evidence>
<feature type="region of interest" description="Disordered" evidence="1">
    <location>
        <begin position="50"/>
        <end position="133"/>
    </location>
</feature>
<protein>
    <submittedName>
        <fullName evidence="2">Uncharacterized protein</fullName>
    </submittedName>
</protein>
<keyword evidence="3" id="KW-1185">Reference proteome</keyword>
<name>A0AAV8V1F6_9RHOD</name>
<reference evidence="2 3" key="1">
    <citation type="journal article" date="2023" name="Nat. Commun.">
        <title>Origin of minicircular mitochondrial genomes in red algae.</title>
        <authorList>
            <person name="Lee Y."/>
            <person name="Cho C.H."/>
            <person name="Lee Y.M."/>
            <person name="Park S.I."/>
            <person name="Yang J.H."/>
            <person name="West J.A."/>
            <person name="Bhattacharya D."/>
            <person name="Yoon H.S."/>
        </authorList>
    </citation>
    <scope>NUCLEOTIDE SEQUENCE [LARGE SCALE GENOMIC DNA]</scope>
    <source>
        <strain evidence="2 3">CCMP1338</strain>
        <tissue evidence="2">Whole cell</tissue>
    </source>
</reference>
<sequence length="335" mass="35057">MDGLENPENAGGMEASMSVDLFAADLNWASLDSGSSPKWQLGMDGELGGITPTAVARGPDEDEVDMMSPNFRLGDSFQDEPGFGPDGGATPLFAKQKGQSDKDSGIGGFSMPDFKIENGPTPSPSPKGLRLSPGLLVQTPKKTVATPLDSSFDSRPKKIEAPAAAVSSQALGSTAVRKLDDISVRLSTPSGGARPSAENDEAQVDSQPYAPIGQLKVEQEVVYSGKDEVHNTNGSDLSGNANWSSQISRVTSPSLENGRADTKPSMDNVVHGTSEQKPPNGLGPAMAPVEGNAKEKPKEVIPAAELYSGFRTPFDVCSCSPDEETMEMMIGVTLG</sequence>
<dbReference type="Proteomes" id="UP001157974">
    <property type="component" value="Unassembled WGS sequence"/>
</dbReference>
<accession>A0AAV8V1F6</accession>
<feature type="region of interest" description="Disordered" evidence="1">
    <location>
        <begin position="186"/>
        <end position="297"/>
    </location>
</feature>
<feature type="compositionally biased region" description="Polar residues" evidence="1">
    <location>
        <begin position="231"/>
        <end position="255"/>
    </location>
</feature>
<comment type="caution">
    <text evidence="2">The sequence shown here is derived from an EMBL/GenBank/DDBJ whole genome shotgun (WGS) entry which is preliminary data.</text>
</comment>
<organism evidence="2 3">
    <name type="scientific">Rhodosorus marinus</name>
    <dbReference type="NCBI Taxonomy" id="101924"/>
    <lineage>
        <taxon>Eukaryota</taxon>
        <taxon>Rhodophyta</taxon>
        <taxon>Stylonematophyceae</taxon>
        <taxon>Stylonematales</taxon>
        <taxon>Stylonemataceae</taxon>
        <taxon>Rhodosorus</taxon>
    </lineage>
</organism>
<dbReference type="EMBL" id="JAMWBK010000003">
    <property type="protein sequence ID" value="KAJ8907192.1"/>
    <property type="molecule type" value="Genomic_DNA"/>
</dbReference>
<evidence type="ECO:0000256" key="1">
    <source>
        <dbReference type="SAM" id="MobiDB-lite"/>
    </source>
</evidence>
<proteinExistence type="predicted"/>
<dbReference type="AlphaFoldDB" id="A0AAV8V1F6"/>
<evidence type="ECO:0000313" key="2">
    <source>
        <dbReference type="EMBL" id="KAJ8907192.1"/>
    </source>
</evidence>
<gene>
    <name evidence="2" type="ORF">NDN08_003673</name>
</gene>